<proteinExistence type="predicted"/>
<dbReference type="InterPro" id="IPR010412">
    <property type="entry name" value="DUF1007"/>
</dbReference>
<sequence>MRSLLLAAVLLGCLIGPAAAHPHVFVNSASEIVYDDKGRVTGVKQHWTFDEAFSSYATQGLQQSADGSYSRQALAPLAQTNVENLKDFGYFTFAKLGGKELLFKDPVDPYLDFTNGVLTLHFFLPLSSPQTQGQKALAIQIYDPTYYVAFTLDDETPAKLDGSPQGCALNVIRPKPLSEEQKAAALQLDEAYFSALDQNKDFGAKFANNIQVNCP</sequence>
<dbReference type="Proteomes" id="UP000237682">
    <property type="component" value="Unassembled WGS sequence"/>
</dbReference>
<protein>
    <submittedName>
        <fullName evidence="2">DUF1007 domain-containing protein</fullName>
    </submittedName>
</protein>
<evidence type="ECO:0000313" key="2">
    <source>
        <dbReference type="EMBL" id="PRH87372.1"/>
    </source>
</evidence>
<keyword evidence="1" id="KW-0732">Signal</keyword>
<dbReference type="OrthoDB" id="1679673at2"/>
<reference evidence="2 3" key="1">
    <citation type="submission" date="2018-02" db="EMBL/GenBank/DDBJ databases">
        <title>Whole genome sequencing of endophytic bacterium.</title>
        <authorList>
            <person name="Eedara R."/>
            <person name="Podile A.R."/>
        </authorList>
    </citation>
    <scope>NUCLEOTIDE SEQUENCE [LARGE SCALE GENOMIC DNA]</scope>
    <source>
        <strain evidence="2 3">RP1T</strain>
    </source>
</reference>
<comment type="caution">
    <text evidence="2">The sequence shown here is derived from an EMBL/GenBank/DDBJ whole genome shotgun (WGS) entry which is preliminary data.</text>
</comment>
<evidence type="ECO:0000313" key="3">
    <source>
        <dbReference type="Proteomes" id="UP000237682"/>
    </source>
</evidence>
<feature type="chain" id="PRO_5015393150" evidence="1">
    <location>
        <begin position="21"/>
        <end position="215"/>
    </location>
</feature>
<feature type="signal peptide" evidence="1">
    <location>
        <begin position="1"/>
        <end position="20"/>
    </location>
</feature>
<name>A0A2S9QDE8_9HYPH</name>
<dbReference type="AlphaFoldDB" id="A0A2S9QDE8"/>
<accession>A0A2S9QDE8</accession>
<evidence type="ECO:0000256" key="1">
    <source>
        <dbReference type="SAM" id="SignalP"/>
    </source>
</evidence>
<organism evidence="2 3">
    <name type="scientific">Labrys okinawensis</name>
    <dbReference type="NCBI Taxonomy" id="346911"/>
    <lineage>
        <taxon>Bacteria</taxon>
        <taxon>Pseudomonadati</taxon>
        <taxon>Pseudomonadota</taxon>
        <taxon>Alphaproteobacteria</taxon>
        <taxon>Hyphomicrobiales</taxon>
        <taxon>Xanthobacteraceae</taxon>
        <taxon>Labrys</taxon>
    </lineage>
</organism>
<dbReference type="Pfam" id="PF06226">
    <property type="entry name" value="DUF1007"/>
    <property type="match status" value="1"/>
</dbReference>
<keyword evidence="3" id="KW-1185">Reference proteome</keyword>
<dbReference type="RefSeq" id="WP_105862307.1">
    <property type="nucleotide sequence ID" value="NZ_PUEJ01000004.1"/>
</dbReference>
<gene>
    <name evidence="2" type="ORF">C5L14_12170</name>
</gene>
<dbReference type="EMBL" id="PUEJ01000004">
    <property type="protein sequence ID" value="PRH87372.1"/>
    <property type="molecule type" value="Genomic_DNA"/>
</dbReference>